<protein>
    <submittedName>
        <fullName evidence="1">Uncharacterized protein</fullName>
    </submittedName>
</protein>
<reference evidence="2" key="1">
    <citation type="journal article" date="2022" name="Mol. Ecol. Resour.">
        <title>The genomes of chicory, endive, great burdock and yacon provide insights into Asteraceae palaeo-polyploidization history and plant inulin production.</title>
        <authorList>
            <person name="Fan W."/>
            <person name="Wang S."/>
            <person name="Wang H."/>
            <person name="Wang A."/>
            <person name="Jiang F."/>
            <person name="Liu H."/>
            <person name="Zhao H."/>
            <person name="Xu D."/>
            <person name="Zhang Y."/>
        </authorList>
    </citation>
    <scope>NUCLEOTIDE SEQUENCE [LARGE SCALE GENOMIC DNA]</scope>
    <source>
        <strain evidence="2">cv. Niubang</strain>
    </source>
</reference>
<dbReference type="EMBL" id="CM042060">
    <property type="protein sequence ID" value="KAI3678329.1"/>
    <property type="molecule type" value="Genomic_DNA"/>
</dbReference>
<evidence type="ECO:0000313" key="1">
    <source>
        <dbReference type="EMBL" id="KAI3678329.1"/>
    </source>
</evidence>
<evidence type="ECO:0000313" key="2">
    <source>
        <dbReference type="Proteomes" id="UP001055879"/>
    </source>
</evidence>
<comment type="caution">
    <text evidence="1">The sequence shown here is derived from an EMBL/GenBank/DDBJ whole genome shotgun (WGS) entry which is preliminary data.</text>
</comment>
<gene>
    <name evidence="1" type="ORF">L6452_37616</name>
</gene>
<proteinExistence type="predicted"/>
<sequence>MDFRDSRNFGIFVSAKPSKPLLKKDQDSNEFVKPVSDLLKSLKLKEVSSSSSSFSSPSPKKAHLLAKGKSVVVNLPNKRKITPSSKGKSPMNTTEFIPRALKIKKSKGISINPPSSFEKGILGPVPHNPHVMFSYPILPYSSKPLKSKNQGKVKASSLEPKQKFLYRKCYNCGDTFHPAKDCPKDRIERYGQNKPYSSSSSSNPKGPTSKRVPND</sequence>
<name>A0ACB8Y7M6_ARCLA</name>
<organism evidence="1 2">
    <name type="scientific">Arctium lappa</name>
    <name type="common">Greater burdock</name>
    <name type="synonym">Lappa major</name>
    <dbReference type="NCBI Taxonomy" id="4217"/>
    <lineage>
        <taxon>Eukaryota</taxon>
        <taxon>Viridiplantae</taxon>
        <taxon>Streptophyta</taxon>
        <taxon>Embryophyta</taxon>
        <taxon>Tracheophyta</taxon>
        <taxon>Spermatophyta</taxon>
        <taxon>Magnoliopsida</taxon>
        <taxon>eudicotyledons</taxon>
        <taxon>Gunneridae</taxon>
        <taxon>Pentapetalae</taxon>
        <taxon>asterids</taxon>
        <taxon>campanulids</taxon>
        <taxon>Asterales</taxon>
        <taxon>Asteraceae</taxon>
        <taxon>Carduoideae</taxon>
        <taxon>Cardueae</taxon>
        <taxon>Arctiinae</taxon>
        <taxon>Arctium</taxon>
    </lineage>
</organism>
<dbReference type="Proteomes" id="UP001055879">
    <property type="component" value="Linkage Group LG14"/>
</dbReference>
<accession>A0ACB8Y7M6</accession>
<keyword evidence="2" id="KW-1185">Reference proteome</keyword>
<reference evidence="1 2" key="2">
    <citation type="journal article" date="2022" name="Mol. Ecol. Resour.">
        <title>The genomes of chicory, endive, great burdock and yacon provide insights into Asteraceae paleo-polyploidization history and plant inulin production.</title>
        <authorList>
            <person name="Fan W."/>
            <person name="Wang S."/>
            <person name="Wang H."/>
            <person name="Wang A."/>
            <person name="Jiang F."/>
            <person name="Liu H."/>
            <person name="Zhao H."/>
            <person name="Xu D."/>
            <person name="Zhang Y."/>
        </authorList>
    </citation>
    <scope>NUCLEOTIDE SEQUENCE [LARGE SCALE GENOMIC DNA]</scope>
    <source>
        <strain evidence="2">cv. Niubang</strain>
    </source>
</reference>